<dbReference type="InterPro" id="IPR013320">
    <property type="entry name" value="ConA-like_dom_sf"/>
</dbReference>
<reference evidence="8" key="1">
    <citation type="submission" date="2016-02" db="EMBL/GenBank/DDBJ databases">
        <authorList>
            <person name="Sanders J.G."/>
            <person name="Lin J.Y."/>
            <person name="Wertz J.T."/>
            <person name="Russell J.A."/>
            <person name="Moreau C.S."/>
            <person name="Powell S."/>
        </authorList>
    </citation>
    <scope>NUCLEOTIDE SEQUENCE [LARGE SCALE GENOMIC DNA]</scope>
    <source>
        <strain evidence="8">CAG34</strain>
    </source>
</reference>
<dbReference type="InterPro" id="IPR013148">
    <property type="entry name" value="Glyco_hydro_32_N"/>
</dbReference>
<dbReference type="InterPro" id="IPR023296">
    <property type="entry name" value="Glyco_hydro_beta-prop_sf"/>
</dbReference>
<feature type="domain" description="Glycosyl hydrolase family 32 N-terminal" evidence="5">
    <location>
        <begin position="14"/>
        <end position="376"/>
    </location>
</feature>
<evidence type="ECO:0000313" key="8">
    <source>
        <dbReference type="Proteomes" id="UP000070058"/>
    </source>
</evidence>
<dbReference type="Gene3D" id="2.60.120.560">
    <property type="entry name" value="Exo-inulinase, domain 1"/>
    <property type="match status" value="1"/>
</dbReference>
<dbReference type="Proteomes" id="UP000070058">
    <property type="component" value="Unassembled WGS sequence"/>
</dbReference>
<proteinExistence type="inferred from homology"/>
<dbReference type="CDD" id="cd18622">
    <property type="entry name" value="GH32_Inu-like"/>
    <property type="match status" value="1"/>
</dbReference>
<accession>A0A139ST02</accession>
<comment type="similarity">
    <text evidence="1 4">Belongs to the glycosyl hydrolase 32 family.</text>
</comment>
<dbReference type="RefSeq" id="WP_068628602.1">
    <property type="nucleotide sequence ID" value="NZ_LSZQ01000012.1"/>
</dbReference>
<comment type="caution">
    <text evidence="7">The sequence shown here is derived from an EMBL/GenBank/DDBJ whole genome shotgun (WGS) entry which is preliminary data.</text>
</comment>
<dbReference type="SMART" id="SM00640">
    <property type="entry name" value="Glyco_32"/>
    <property type="match status" value="1"/>
</dbReference>
<dbReference type="PANTHER" id="PTHR42800:SF1">
    <property type="entry name" value="EXOINULINASE INUD (AFU_ORTHOLOGUE AFUA_5G00480)"/>
    <property type="match status" value="1"/>
</dbReference>
<dbReference type="Pfam" id="PF00251">
    <property type="entry name" value="Glyco_hydro_32N"/>
    <property type="match status" value="1"/>
</dbReference>
<feature type="domain" description="Glycosyl hydrolase family 32 C-terminal" evidence="6">
    <location>
        <begin position="416"/>
        <end position="526"/>
    </location>
</feature>
<dbReference type="PANTHER" id="PTHR42800">
    <property type="entry name" value="EXOINULINASE INUD (AFU_ORTHOLOGUE AFUA_5G00480)"/>
    <property type="match status" value="1"/>
</dbReference>
<dbReference type="InterPro" id="IPR018053">
    <property type="entry name" value="Glyco_hydro_32_AS"/>
</dbReference>
<keyword evidence="3 4" id="KW-0326">Glycosidase</keyword>
<dbReference type="GO" id="GO:0004575">
    <property type="term" value="F:sucrose alpha-glucosidase activity"/>
    <property type="evidence" value="ECO:0007669"/>
    <property type="project" value="TreeGrafter"/>
</dbReference>
<dbReference type="OrthoDB" id="9759709at2"/>
<dbReference type="InterPro" id="IPR013189">
    <property type="entry name" value="Glyco_hydro_32_C"/>
</dbReference>
<evidence type="ECO:0000259" key="5">
    <source>
        <dbReference type="Pfam" id="PF00251"/>
    </source>
</evidence>
<dbReference type="GO" id="GO:0005987">
    <property type="term" value="P:sucrose catabolic process"/>
    <property type="evidence" value="ECO:0007669"/>
    <property type="project" value="TreeGrafter"/>
</dbReference>
<keyword evidence="8" id="KW-1185">Reference proteome</keyword>
<evidence type="ECO:0000256" key="1">
    <source>
        <dbReference type="ARBA" id="ARBA00009902"/>
    </source>
</evidence>
<evidence type="ECO:0008006" key="9">
    <source>
        <dbReference type="Google" id="ProtNLM"/>
    </source>
</evidence>
<dbReference type="Pfam" id="PF08244">
    <property type="entry name" value="Glyco_hydro_32C"/>
    <property type="match status" value="1"/>
</dbReference>
<dbReference type="EMBL" id="LSZQ01000012">
    <property type="protein sequence ID" value="KXU37715.1"/>
    <property type="molecule type" value="Genomic_DNA"/>
</dbReference>
<dbReference type="SUPFAM" id="SSF75005">
    <property type="entry name" value="Arabinanase/levansucrase/invertase"/>
    <property type="match status" value="1"/>
</dbReference>
<name>A0A139ST02_9BACT</name>
<dbReference type="SUPFAM" id="SSF49899">
    <property type="entry name" value="Concanavalin A-like lectins/glucanases"/>
    <property type="match status" value="1"/>
</dbReference>
<organism evidence="7 8">
    <name type="scientific">Cephaloticoccus primus</name>
    <dbReference type="NCBI Taxonomy" id="1548207"/>
    <lineage>
        <taxon>Bacteria</taxon>
        <taxon>Pseudomonadati</taxon>
        <taxon>Verrucomicrobiota</taxon>
        <taxon>Opitutia</taxon>
        <taxon>Opitutales</taxon>
        <taxon>Opitutaceae</taxon>
        <taxon>Cephaloticoccus</taxon>
    </lineage>
</organism>
<dbReference type="Gene3D" id="2.115.10.20">
    <property type="entry name" value="Glycosyl hydrolase domain, family 43"/>
    <property type="match status" value="1"/>
</dbReference>
<dbReference type="InterPro" id="IPR001362">
    <property type="entry name" value="Glyco_hydro_32"/>
</dbReference>
<dbReference type="GO" id="GO:0005737">
    <property type="term" value="C:cytoplasm"/>
    <property type="evidence" value="ECO:0007669"/>
    <property type="project" value="TreeGrafter"/>
</dbReference>
<keyword evidence="2 4" id="KW-0378">Hydrolase</keyword>
<protein>
    <recommendedName>
        <fullName evidence="9">Glycosyl hydrolase family 32</fullName>
    </recommendedName>
</protein>
<gene>
    <name evidence="7" type="ORF">AXK11_00345</name>
</gene>
<sequence length="549" mass="59952">MNSSSETDYRPHYHFSPAKGWMNDPNGLLYLDGIWHLFFQYYPCEPIHGPMHWGHATSPDLVSWEQQPTALCPQGPIQIFSGSAVVDYQNTSGFGTAANPPVVAIYTAHDVMASEPEEEEKQALAYSLDGCLTWTHYEGNPVLASSSLHLNFRDPKVFWYAPGGHWLMVLAVGNRVHFYSSPDLKGWTFLSEFGADCGAHGGVWECPDLFPLPVQGCAGEGGEQAASEGEKWVLLVSVNPGGPNPGSATQYFVGDFDGTAFSVSRVSKTKGRGGTKRAAREESGESSARWVDWGRDNYAGVLFNNVPVSDTPLLEGEASPHGRVGSMGLRPRRIMIGWMSNWDYAANLPSRADGWLGQMTIARELSLVSCPEGYVLKSYPVQELFDHLSCALTRSGVVRADSEAVLIHADELDLSCAVISVSLANLGLGRTTFTLRNGCDERLFFGIDNAEGSAGLFVDRRYSGSFAGDENFAEPVMTAPLFGGPRSEVKFLFVLDKTSVEIFVDEGLRVMTALFFPKRPFIELSLGAAIAGATFSLEADEPYRDKHGR</sequence>
<evidence type="ECO:0000259" key="6">
    <source>
        <dbReference type="Pfam" id="PF08244"/>
    </source>
</evidence>
<dbReference type="STRING" id="1548207.AXK11_00345"/>
<evidence type="ECO:0000256" key="4">
    <source>
        <dbReference type="RuleBase" id="RU362110"/>
    </source>
</evidence>
<evidence type="ECO:0000256" key="3">
    <source>
        <dbReference type="ARBA" id="ARBA00023295"/>
    </source>
</evidence>
<evidence type="ECO:0000256" key="2">
    <source>
        <dbReference type="ARBA" id="ARBA00022801"/>
    </source>
</evidence>
<dbReference type="AlphaFoldDB" id="A0A139ST02"/>
<evidence type="ECO:0000313" key="7">
    <source>
        <dbReference type="EMBL" id="KXU37715.1"/>
    </source>
</evidence>
<dbReference type="PROSITE" id="PS00609">
    <property type="entry name" value="GLYCOSYL_HYDROL_F32"/>
    <property type="match status" value="1"/>
</dbReference>